<evidence type="ECO:0000256" key="5">
    <source>
        <dbReference type="ARBA" id="ARBA00022840"/>
    </source>
</evidence>
<dbReference type="Proteomes" id="UP000776252">
    <property type="component" value="Unassembled WGS sequence"/>
</dbReference>
<evidence type="ECO:0000256" key="6">
    <source>
        <dbReference type="ARBA" id="ARBA00022917"/>
    </source>
</evidence>
<accession>A0ABS6BPS2</accession>
<keyword evidence="4 8" id="KW-0862">Zinc</keyword>
<feature type="binding site" evidence="8">
    <location>
        <position position="282"/>
    </location>
    <ligand>
        <name>ATP</name>
        <dbReference type="ChEBI" id="CHEBI:30616"/>
    </ligand>
</feature>
<comment type="subunit">
    <text evidence="8">Monomer.</text>
</comment>
<evidence type="ECO:0000259" key="9">
    <source>
        <dbReference type="Pfam" id="PF01406"/>
    </source>
</evidence>
<dbReference type="InterPro" id="IPR024909">
    <property type="entry name" value="Cys-tRNA/MSH_ligase"/>
</dbReference>
<feature type="binding site" evidence="8">
    <location>
        <position position="29"/>
    </location>
    <ligand>
        <name>Zn(2+)</name>
        <dbReference type="ChEBI" id="CHEBI:29105"/>
    </ligand>
</feature>
<evidence type="ECO:0000256" key="1">
    <source>
        <dbReference type="ARBA" id="ARBA00022598"/>
    </source>
</evidence>
<feature type="binding site" evidence="8">
    <location>
        <position position="222"/>
    </location>
    <ligand>
        <name>Zn(2+)</name>
        <dbReference type="ChEBI" id="CHEBI:29105"/>
    </ligand>
</feature>
<proteinExistence type="inferred from homology"/>
<comment type="similarity">
    <text evidence="8">Belongs to the class-I aminoacyl-tRNA synthetase family.</text>
</comment>
<organism evidence="10 11">
    <name type="scientific">Clostridium frigoris</name>
    <dbReference type="NCBI Taxonomy" id="205327"/>
    <lineage>
        <taxon>Bacteria</taxon>
        <taxon>Bacillati</taxon>
        <taxon>Bacillota</taxon>
        <taxon>Clostridia</taxon>
        <taxon>Eubacteriales</taxon>
        <taxon>Clostridiaceae</taxon>
        <taxon>Clostridium</taxon>
    </lineage>
</organism>
<sequence>MSFKVYNTLTRSKDEFIPYVEGKVGMYTCGPTVYNYAHIGNLRTYIFEDVLKKSLEYSKFKVKHVMNITDVGHLQSDGDEGQDKMALGAKREHKTVWEIARFYEDAFFEDCKKLNIKRPTIVCRATEHIQDMIEFIKKLEEKGYTYVSNGNVYFEIDKFPDYAKLAHLSLDELEAGSRIEVDPNKKNPLDFVLWFTNSKFSNQIMQWESPWGKGFPGWHLECSTMSVKYIGEYLDIHCGGIDHIAIHHTNEVAQSEGVLGHKWVKYWMHGEFLVLDSGKMSKSSGNFLTISSLEKEGYSALDYRYFCLQSKYRKQLVFSFDSLNDARNSYKKLKERISPVLSGINKNDIVREEKIVSYKEKFLSFISDDLNIANAFTVLFDVLKDTDLNNKEKSILIEDFDKIFSLDLMKIEKETTDIDENLINNLIVERDAARASKNWARADEIRDEFISMNIELLDSKEGTTWKAK</sequence>
<gene>
    <name evidence="8 10" type="primary">cysS</name>
    <name evidence="10" type="ORF">KPL37_03205</name>
</gene>
<evidence type="ECO:0000256" key="2">
    <source>
        <dbReference type="ARBA" id="ARBA00022723"/>
    </source>
</evidence>
<comment type="caution">
    <text evidence="10">The sequence shown here is derived from an EMBL/GenBank/DDBJ whole genome shotgun (WGS) entry which is preliminary data.</text>
</comment>
<dbReference type="InterPro" id="IPR032678">
    <property type="entry name" value="tRNA-synt_1_cat_dom"/>
</dbReference>
<keyword evidence="2 8" id="KW-0479">Metal-binding</keyword>
<feature type="short sequence motif" description="'KMSKS' region" evidence="8">
    <location>
        <begin position="279"/>
        <end position="283"/>
    </location>
</feature>
<feature type="binding site" evidence="8">
    <location>
        <position position="251"/>
    </location>
    <ligand>
        <name>Zn(2+)</name>
        <dbReference type="ChEBI" id="CHEBI:29105"/>
    </ligand>
</feature>
<reference evidence="10 11" key="1">
    <citation type="submission" date="2021-06" db="EMBL/GenBank/DDBJ databases">
        <title>Clostridia strains as spoilage organisms.</title>
        <authorList>
            <person name="Wambui J."/>
            <person name="Stephan R."/>
            <person name="Stevens M.J.A."/>
        </authorList>
    </citation>
    <scope>NUCLEOTIDE SEQUENCE [LARGE SCALE GENOMIC DNA]</scope>
    <source>
        <strain evidence="10 11">DSM 14204</strain>
    </source>
</reference>
<dbReference type="PANTHER" id="PTHR10890:SF3">
    <property type="entry name" value="CYSTEINE--TRNA LIGASE, CYTOPLASMIC"/>
    <property type="match status" value="1"/>
</dbReference>
<dbReference type="EMBL" id="JAHLDV010000004">
    <property type="protein sequence ID" value="MBU3158782.1"/>
    <property type="molecule type" value="Genomic_DNA"/>
</dbReference>
<name>A0ABS6BPS2_9CLOT</name>
<keyword evidence="3 8" id="KW-0547">Nucleotide-binding</keyword>
<dbReference type="InterPro" id="IPR015803">
    <property type="entry name" value="Cys-tRNA-ligase"/>
</dbReference>
<dbReference type="CDD" id="cd00672">
    <property type="entry name" value="CysRS_core"/>
    <property type="match status" value="1"/>
</dbReference>
<keyword evidence="8" id="KW-0963">Cytoplasm</keyword>
<feature type="short sequence motif" description="'HIGH' region" evidence="8">
    <location>
        <begin position="31"/>
        <end position="41"/>
    </location>
</feature>
<comment type="catalytic activity">
    <reaction evidence="8">
        <text>tRNA(Cys) + L-cysteine + ATP = L-cysteinyl-tRNA(Cys) + AMP + diphosphate</text>
        <dbReference type="Rhea" id="RHEA:17773"/>
        <dbReference type="Rhea" id="RHEA-COMP:9661"/>
        <dbReference type="Rhea" id="RHEA-COMP:9679"/>
        <dbReference type="ChEBI" id="CHEBI:30616"/>
        <dbReference type="ChEBI" id="CHEBI:33019"/>
        <dbReference type="ChEBI" id="CHEBI:35235"/>
        <dbReference type="ChEBI" id="CHEBI:78442"/>
        <dbReference type="ChEBI" id="CHEBI:78517"/>
        <dbReference type="ChEBI" id="CHEBI:456215"/>
        <dbReference type="EC" id="6.1.1.16"/>
    </reaction>
</comment>
<keyword evidence="6 8" id="KW-0648">Protein biosynthesis</keyword>
<comment type="subcellular location">
    <subcellularLocation>
        <location evidence="8">Cytoplasm</location>
    </subcellularLocation>
</comment>
<dbReference type="PANTHER" id="PTHR10890">
    <property type="entry name" value="CYSTEINYL-TRNA SYNTHETASE"/>
    <property type="match status" value="1"/>
</dbReference>
<comment type="cofactor">
    <cofactor evidence="8">
        <name>Zn(2+)</name>
        <dbReference type="ChEBI" id="CHEBI:29105"/>
    </cofactor>
    <text evidence="8">Binds 1 zinc ion per subunit.</text>
</comment>
<evidence type="ECO:0000256" key="3">
    <source>
        <dbReference type="ARBA" id="ARBA00022741"/>
    </source>
</evidence>
<dbReference type="GO" id="GO:0004817">
    <property type="term" value="F:cysteine-tRNA ligase activity"/>
    <property type="evidence" value="ECO:0007669"/>
    <property type="project" value="UniProtKB-EC"/>
</dbReference>
<evidence type="ECO:0000313" key="10">
    <source>
        <dbReference type="EMBL" id="MBU3158782.1"/>
    </source>
</evidence>
<keyword evidence="1 8" id="KW-0436">Ligase</keyword>
<dbReference type="HAMAP" id="MF_00041">
    <property type="entry name" value="Cys_tRNA_synth"/>
    <property type="match status" value="1"/>
</dbReference>
<keyword evidence="5 8" id="KW-0067">ATP-binding</keyword>
<protein>
    <recommendedName>
        <fullName evidence="8">Cysteine--tRNA ligase</fullName>
        <ecNumber evidence="8">6.1.1.16</ecNumber>
    </recommendedName>
    <alternativeName>
        <fullName evidence="8">Cysteinyl-tRNA synthetase</fullName>
        <shortName evidence="8">CysRS</shortName>
    </alternativeName>
</protein>
<evidence type="ECO:0000256" key="4">
    <source>
        <dbReference type="ARBA" id="ARBA00022833"/>
    </source>
</evidence>
<feature type="domain" description="tRNA synthetases class I catalytic" evidence="9">
    <location>
        <begin position="18"/>
        <end position="327"/>
    </location>
</feature>
<keyword evidence="11" id="KW-1185">Reference proteome</keyword>
<dbReference type="RefSeq" id="WP_216145989.1">
    <property type="nucleotide sequence ID" value="NZ_JAHLDV010000004.1"/>
</dbReference>
<evidence type="ECO:0000256" key="7">
    <source>
        <dbReference type="ARBA" id="ARBA00023146"/>
    </source>
</evidence>
<feature type="binding site" evidence="8">
    <location>
        <position position="247"/>
    </location>
    <ligand>
        <name>Zn(2+)</name>
        <dbReference type="ChEBI" id="CHEBI:29105"/>
    </ligand>
</feature>
<dbReference type="NCBIfam" id="TIGR00435">
    <property type="entry name" value="cysS"/>
    <property type="match status" value="1"/>
</dbReference>
<dbReference type="EC" id="6.1.1.16" evidence="8"/>
<dbReference type="Pfam" id="PF01406">
    <property type="entry name" value="tRNA-synt_1e"/>
    <property type="match status" value="1"/>
</dbReference>
<evidence type="ECO:0000256" key="8">
    <source>
        <dbReference type="HAMAP-Rule" id="MF_00041"/>
    </source>
</evidence>
<evidence type="ECO:0000313" key="11">
    <source>
        <dbReference type="Proteomes" id="UP000776252"/>
    </source>
</evidence>
<keyword evidence="7 8" id="KW-0030">Aminoacyl-tRNA synthetase</keyword>